<dbReference type="AlphaFoldDB" id="A0A372ZQG9"/>
<dbReference type="GO" id="GO:0032259">
    <property type="term" value="P:methylation"/>
    <property type="evidence" value="ECO:0007669"/>
    <property type="project" value="UniProtKB-KW"/>
</dbReference>
<dbReference type="GO" id="GO:0008168">
    <property type="term" value="F:methyltransferase activity"/>
    <property type="evidence" value="ECO:0007669"/>
    <property type="project" value="UniProtKB-KW"/>
</dbReference>
<dbReference type="Gene3D" id="3.40.50.150">
    <property type="entry name" value="Vaccinia Virus protein VP39"/>
    <property type="match status" value="1"/>
</dbReference>
<protein>
    <submittedName>
        <fullName evidence="2">Class I SAM-dependent methyltransferase</fullName>
    </submittedName>
</protein>
<keyword evidence="2" id="KW-0489">Methyltransferase</keyword>
<evidence type="ECO:0000259" key="1">
    <source>
        <dbReference type="Pfam" id="PF13649"/>
    </source>
</evidence>
<dbReference type="Proteomes" id="UP000263377">
    <property type="component" value="Unassembled WGS sequence"/>
</dbReference>
<gene>
    <name evidence="2" type="ORF">DR950_06520</name>
</gene>
<dbReference type="InterPro" id="IPR029063">
    <property type="entry name" value="SAM-dependent_MTases_sf"/>
</dbReference>
<evidence type="ECO:0000313" key="2">
    <source>
        <dbReference type="EMBL" id="RGD57497.1"/>
    </source>
</evidence>
<dbReference type="RefSeq" id="WP_117486271.1">
    <property type="nucleotide sequence ID" value="NZ_QVIG01000001.1"/>
</dbReference>
<reference evidence="2 3" key="1">
    <citation type="submission" date="2018-08" db="EMBL/GenBank/DDBJ databases">
        <title>Diversity &amp; Physiological Properties of Lignin-Decomposing Actinobacteria from Soil.</title>
        <authorList>
            <person name="Roh S.G."/>
            <person name="Kim S.B."/>
        </authorList>
    </citation>
    <scope>NUCLEOTIDE SEQUENCE [LARGE SCALE GENOMIC DNA]</scope>
    <source>
        <strain evidence="2 3">MMS17-GH009</strain>
    </source>
</reference>
<dbReference type="SUPFAM" id="SSF53335">
    <property type="entry name" value="S-adenosyl-L-methionine-dependent methyltransferases"/>
    <property type="match status" value="1"/>
</dbReference>
<accession>A0A372ZQG9</accession>
<dbReference type="CDD" id="cd02440">
    <property type="entry name" value="AdoMet_MTases"/>
    <property type="match status" value="1"/>
</dbReference>
<proteinExistence type="predicted"/>
<feature type="domain" description="Methyltransferase" evidence="1">
    <location>
        <begin position="54"/>
        <end position="104"/>
    </location>
</feature>
<organism evidence="2 3">
    <name type="scientific">Kitasatospora xanthocidica</name>
    <dbReference type="NCBI Taxonomy" id="83382"/>
    <lineage>
        <taxon>Bacteria</taxon>
        <taxon>Bacillati</taxon>
        <taxon>Actinomycetota</taxon>
        <taxon>Actinomycetes</taxon>
        <taxon>Kitasatosporales</taxon>
        <taxon>Streptomycetaceae</taxon>
        <taxon>Kitasatospora</taxon>
    </lineage>
</organism>
<dbReference type="Pfam" id="PF13649">
    <property type="entry name" value="Methyltransf_25"/>
    <property type="match status" value="1"/>
</dbReference>
<evidence type="ECO:0000313" key="3">
    <source>
        <dbReference type="Proteomes" id="UP000263377"/>
    </source>
</evidence>
<sequence length="307" mass="32619">MSTDTFNAGYRSADTYNEMLPPHYYGGIEDTDLVGDLLARTFGPAGSHRRDLRVLDLGCGPGRVTERLAPYAGELHGTDKSAGMVWRFAASFPGARATVGDTESVVARLLATGAGGGYDLVGSFWSMSYPLLECFEETGPDGVVAVGDPAAGVARADRIVDGLIRLLAADGHLVMLFFDADSAEQRLVTRLWERIAPFPGSGRGYTWQLLEEGLLRAEREGRGTLTTSRLSGVAVAEDARAAREWFRIGHLNSFAGLVDDPEVLAEIDAFVSGHTAPDGRVLIPSGVHLVHFRAGAAAADSLPGTDG</sequence>
<keyword evidence="3" id="KW-1185">Reference proteome</keyword>
<dbReference type="EMBL" id="QVIG01000001">
    <property type="protein sequence ID" value="RGD57497.1"/>
    <property type="molecule type" value="Genomic_DNA"/>
</dbReference>
<dbReference type="InterPro" id="IPR041698">
    <property type="entry name" value="Methyltransf_25"/>
</dbReference>
<keyword evidence="2" id="KW-0808">Transferase</keyword>
<comment type="caution">
    <text evidence="2">The sequence shown here is derived from an EMBL/GenBank/DDBJ whole genome shotgun (WGS) entry which is preliminary data.</text>
</comment>
<name>A0A372ZQG9_9ACTN</name>